<dbReference type="PANTHER" id="PTHR46052:SF3">
    <property type="entry name" value="PHOSDUCIN"/>
    <property type="match status" value="1"/>
</dbReference>
<dbReference type="InterPro" id="IPR036249">
    <property type="entry name" value="Thioredoxin-like_sf"/>
</dbReference>
<dbReference type="InterPro" id="IPR001200">
    <property type="entry name" value="Phosducin"/>
</dbReference>
<evidence type="ECO:0000256" key="9">
    <source>
        <dbReference type="ARBA" id="ARBA00023069"/>
    </source>
</evidence>
<keyword evidence="17" id="KW-1185">Reference proteome</keyword>
<evidence type="ECO:0000256" key="12">
    <source>
        <dbReference type="ARBA" id="ARBA00023305"/>
    </source>
</evidence>
<dbReference type="Pfam" id="PF02114">
    <property type="entry name" value="Phosducin"/>
    <property type="match status" value="2"/>
</dbReference>
<evidence type="ECO:0000256" key="4">
    <source>
        <dbReference type="ARBA" id="ARBA00004514"/>
    </source>
</evidence>
<keyword evidence="7" id="KW-0597">Phosphoprotein</keyword>
<comment type="caution">
    <text evidence="16">The sequence shown here is derived from an EMBL/GenBank/DDBJ whole genome shotgun (WGS) entry which is preliminary data.</text>
</comment>
<organism evidence="16 17">
    <name type="scientific">Aldrovandia affinis</name>
    <dbReference type="NCBI Taxonomy" id="143900"/>
    <lineage>
        <taxon>Eukaryota</taxon>
        <taxon>Metazoa</taxon>
        <taxon>Chordata</taxon>
        <taxon>Craniata</taxon>
        <taxon>Vertebrata</taxon>
        <taxon>Euteleostomi</taxon>
        <taxon>Actinopterygii</taxon>
        <taxon>Neopterygii</taxon>
        <taxon>Teleostei</taxon>
        <taxon>Notacanthiformes</taxon>
        <taxon>Halosauridae</taxon>
        <taxon>Aldrovandia</taxon>
    </lineage>
</organism>
<keyword evidence="10" id="KW-0539">Nucleus</keyword>
<dbReference type="Gene3D" id="1.10.168.10">
    <property type="entry name" value="Phosducin, domain 2"/>
    <property type="match status" value="1"/>
</dbReference>
<keyword evidence="9" id="KW-0969">Cilium</keyword>
<feature type="region of interest" description="Disordered" evidence="14">
    <location>
        <begin position="1"/>
        <end position="22"/>
    </location>
</feature>
<keyword evidence="11" id="KW-0966">Cell projection</keyword>
<name>A0AAD7WU99_9TELE</name>
<dbReference type="InterPro" id="IPR024253">
    <property type="entry name" value="Phosducin_thioredoxin-like_dom"/>
</dbReference>
<evidence type="ECO:0000256" key="7">
    <source>
        <dbReference type="ARBA" id="ARBA00022553"/>
    </source>
</evidence>
<evidence type="ECO:0000256" key="8">
    <source>
        <dbReference type="ARBA" id="ARBA00022606"/>
    </source>
</evidence>
<sequence length="282" mass="31651">MMSMPKSHWPCPPTPSTFSKPSEIESNLCPLATKKACTNKGIKVGYAVQYQITERTSISMSSPTLDEELPATHTGPKGVISDWRKFRLESEDRDSMAPNKCDLLRQMSNPKNEHAGVRDDQGEDEQGLRKYRKQCMQEMHERLSFGPTFNRVHELESSEAFLELFEKEHRLTVVVVHVYEDGISGCNALNGCLTCLSAEYPSVKFCKIRASCTGAVERFSDSVLPAMLVYKAGELMGNFLSVTQHLNQEFFATDVEAFLNEYGLLPEKDFAACRDDGEADVE</sequence>
<proteinExistence type="inferred from homology"/>
<protein>
    <recommendedName>
        <fullName evidence="13">Phosducin</fullName>
    </recommendedName>
</protein>
<evidence type="ECO:0000256" key="2">
    <source>
        <dbReference type="ARBA" id="ARBA00004437"/>
    </source>
</evidence>
<dbReference type="PANTHER" id="PTHR46052">
    <property type="entry name" value="PHOSDUCIN-LIKE PROTEIN"/>
    <property type="match status" value="1"/>
</dbReference>
<gene>
    <name evidence="16" type="ORF">AAFF_G00228980</name>
</gene>
<dbReference type="GO" id="GO:0005829">
    <property type="term" value="C:cytosol"/>
    <property type="evidence" value="ECO:0007669"/>
    <property type="project" value="UniProtKB-SubCell"/>
</dbReference>
<keyword evidence="12" id="KW-0844">Vision</keyword>
<dbReference type="CDD" id="cd02987">
    <property type="entry name" value="Phd_like_Phd"/>
    <property type="match status" value="1"/>
</dbReference>
<dbReference type="GO" id="GO:0005634">
    <property type="term" value="C:nucleus"/>
    <property type="evidence" value="ECO:0007669"/>
    <property type="project" value="UniProtKB-SubCell"/>
</dbReference>
<evidence type="ECO:0000313" key="17">
    <source>
        <dbReference type="Proteomes" id="UP001221898"/>
    </source>
</evidence>
<dbReference type="InterPro" id="IPR023196">
    <property type="entry name" value="Phosducin_N_dom_sf"/>
</dbReference>
<evidence type="ECO:0000256" key="3">
    <source>
        <dbReference type="ARBA" id="ARBA00004504"/>
    </source>
</evidence>
<feature type="domain" description="Phosducin" evidence="15">
    <location>
        <begin position="62"/>
        <end position="115"/>
    </location>
</feature>
<dbReference type="Gene3D" id="3.40.30.10">
    <property type="entry name" value="Glutaredoxin"/>
    <property type="match status" value="1"/>
</dbReference>
<evidence type="ECO:0000256" key="13">
    <source>
        <dbReference type="ARBA" id="ARBA00040013"/>
    </source>
</evidence>
<evidence type="ECO:0000256" key="11">
    <source>
        <dbReference type="ARBA" id="ARBA00023273"/>
    </source>
</evidence>
<comment type="similarity">
    <text evidence="5">Belongs to the phosducin family.</text>
</comment>
<dbReference type="EMBL" id="JAINUG010000030">
    <property type="protein sequence ID" value="KAJ8409497.1"/>
    <property type="molecule type" value="Genomic_DNA"/>
</dbReference>
<evidence type="ECO:0000256" key="10">
    <source>
        <dbReference type="ARBA" id="ARBA00023242"/>
    </source>
</evidence>
<dbReference type="SUPFAM" id="SSF52833">
    <property type="entry name" value="Thioredoxin-like"/>
    <property type="match status" value="1"/>
</dbReference>
<evidence type="ECO:0000256" key="14">
    <source>
        <dbReference type="SAM" id="MobiDB-lite"/>
    </source>
</evidence>
<evidence type="ECO:0000259" key="15">
    <source>
        <dbReference type="Pfam" id="PF02114"/>
    </source>
</evidence>
<evidence type="ECO:0000256" key="5">
    <source>
        <dbReference type="ARBA" id="ARBA00009686"/>
    </source>
</evidence>
<dbReference type="GO" id="GO:0007601">
    <property type="term" value="P:visual perception"/>
    <property type="evidence" value="ECO:0007669"/>
    <property type="project" value="UniProtKB-KW"/>
</dbReference>
<dbReference type="Proteomes" id="UP001221898">
    <property type="component" value="Unassembled WGS sequence"/>
</dbReference>
<feature type="domain" description="Phosducin" evidence="15">
    <location>
        <begin position="116"/>
        <end position="270"/>
    </location>
</feature>
<dbReference type="GO" id="GO:0001917">
    <property type="term" value="C:photoreceptor inner segment"/>
    <property type="evidence" value="ECO:0007669"/>
    <property type="project" value="UniProtKB-SubCell"/>
</dbReference>
<evidence type="ECO:0000313" key="16">
    <source>
        <dbReference type="EMBL" id="KAJ8409497.1"/>
    </source>
</evidence>
<evidence type="ECO:0000256" key="6">
    <source>
        <dbReference type="ARBA" id="ARBA00022490"/>
    </source>
</evidence>
<keyword evidence="8" id="KW-0716">Sensory transduction</keyword>
<evidence type="ECO:0000256" key="1">
    <source>
        <dbReference type="ARBA" id="ARBA00004123"/>
    </source>
</evidence>
<reference evidence="16" key="1">
    <citation type="journal article" date="2023" name="Science">
        <title>Genome structures resolve the early diversification of teleost fishes.</title>
        <authorList>
            <person name="Parey E."/>
            <person name="Louis A."/>
            <person name="Montfort J."/>
            <person name="Bouchez O."/>
            <person name="Roques C."/>
            <person name="Iampietro C."/>
            <person name="Lluch J."/>
            <person name="Castinel A."/>
            <person name="Donnadieu C."/>
            <person name="Desvignes T."/>
            <person name="Floi Bucao C."/>
            <person name="Jouanno E."/>
            <person name="Wen M."/>
            <person name="Mejri S."/>
            <person name="Dirks R."/>
            <person name="Jansen H."/>
            <person name="Henkel C."/>
            <person name="Chen W.J."/>
            <person name="Zahm M."/>
            <person name="Cabau C."/>
            <person name="Klopp C."/>
            <person name="Thompson A.W."/>
            <person name="Robinson-Rechavi M."/>
            <person name="Braasch I."/>
            <person name="Lecointre G."/>
            <person name="Bobe J."/>
            <person name="Postlethwait J.H."/>
            <person name="Berthelot C."/>
            <person name="Roest Crollius H."/>
            <person name="Guiguen Y."/>
        </authorList>
    </citation>
    <scope>NUCLEOTIDE SEQUENCE</scope>
    <source>
        <strain evidence="16">NC1722</strain>
    </source>
</reference>
<keyword evidence="6" id="KW-0963">Cytoplasm</keyword>
<dbReference type="GO" id="GO:0001750">
    <property type="term" value="C:photoreceptor outer segment"/>
    <property type="evidence" value="ECO:0007669"/>
    <property type="project" value="UniProtKB-SubCell"/>
</dbReference>
<dbReference type="GO" id="GO:0008277">
    <property type="term" value="P:regulation of G protein-coupled receptor signaling pathway"/>
    <property type="evidence" value="ECO:0007669"/>
    <property type="project" value="InterPro"/>
</dbReference>
<dbReference type="AlphaFoldDB" id="A0AAD7WU99"/>
<comment type="subcellular location">
    <subcellularLocation>
        <location evidence="3">Cell projection</location>
        <location evidence="3">Cilium</location>
        <location evidence="3">Photoreceptor outer segment</location>
    </subcellularLocation>
    <subcellularLocation>
        <location evidence="4">Cytoplasm</location>
        <location evidence="4">Cytosol</location>
    </subcellularLocation>
    <subcellularLocation>
        <location evidence="1">Nucleus</location>
    </subcellularLocation>
    <subcellularLocation>
        <location evidence="2">Photoreceptor inner segment</location>
    </subcellularLocation>
</comment>
<dbReference type="InterPro" id="IPR051499">
    <property type="entry name" value="Phosducin-like_reg"/>
</dbReference>
<accession>A0AAD7WU99</accession>
<dbReference type="PRINTS" id="PR00677">
    <property type="entry name" value="PHOSDUCIN"/>
</dbReference>